<organism evidence="1 2">
    <name type="scientific">Pseudomonas phage vB_Pae-SS2019XI</name>
    <dbReference type="NCBI Taxonomy" id="2660688"/>
    <lineage>
        <taxon>Viruses</taxon>
        <taxon>Duplodnaviria</taxon>
        <taxon>Heunggongvirae</taxon>
        <taxon>Uroviricota</taxon>
        <taxon>Caudoviricetes</taxon>
        <taxon>Casjensviridae</taxon>
        <taxon>Maxdohrnvirus</taxon>
        <taxon>Maxdohrnvirus SS2019XI</taxon>
    </lineage>
</organism>
<name>A0A6G6XGH5_9CAUD</name>
<dbReference type="EMBL" id="MN536026">
    <property type="protein sequence ID" value="QIG56945.1"/>
    <property type="molecule type" value="Genomic_DNA"/>
</dbReference>
<sequence length="92" mass="10121">MLNKTALRSTAYLVRVKAAIVAAVRCAHAPHRSALGIGHGAVTDRKGRFSLRVVWRRGHGLEIFDRQDRDVTDVVLTALKAFHMTETRASAA</sequence>
<gene>
    <name evidence="1" type="ORF">vBPaeSS2019XI_067</name>
</gene>
<keyword evidence="2" id="KW-1185">Reference proteome</keyword>
<evidence type="ECO:0000313" key="2">
    <source>
        <dbReference type="Proteomes" id="UP000502584"/>
    </source>
</evidence>
<reference evidence="1 2" key="1">
    <citation type="submission" date="2019-10" db="EMBL/GenBank/DDBJ databases">
        <title>Genome of the temperate Pseudomonas aerugionosa phage vB_Pae-SS2019XI.</title>
        <authorList>
            <person name="Hammerl J.A."/>
            <person name="Jaeckel C."/>
            <person name="Schnehle S."/>
            <person name="Schmoger S."/>
        </authorList>
    </citation>
    <scope>NUCLEOTIDE SEQUENCE [LARGE SCALE GENOMIC DNA]</scope>
</reference>
<evidence type="ECO:0000313" key="1">
    <source>
        <dbReference type="EMBL" id="QIG56945.1"/>
    </source>
</evidence>
<proteinExistence type="predicted"/>
<accession>A0A6G6XGH5</accession>
<dbReference type="Proteomes" id="UP000502584">
    <property type="component" value="Segment"/>
</dbReference>
<protein>
    <submittedName>
        <fullName evidence="1">Uncharacterized protein</fullName>
    </submittedName>
</protein>